<keyword evidence="1" id="KW-0812">Transmembrane</keyword>
<evidence type="ECO:0000313" key="2">
    <source>
        <dbReference type="EMBL" id="KPX45639.1"/>
    </source>
</evidence>
<dbReference type="PATRIC" id="fig|251654.3.peg.4443"/>
<dbReference type="AlphaFoldDB" id="A0A0N8RNH9"/>
<accession>A0A0N8RNH9</accession>
<keyword evidence="1" id="KW-0472">Membrane</keyword>
<proteinExistence type="predicted"/>
<dbReference type="Proteomes" id="UP000050557">
    <property type="component" value="Unassembled WGS sequence"/>
</dbReference>
<comment type="caution">
    <text evidence="2">The sequence shown here is derived from an EMBL/GenBank/DDBJ whole genome shotgun (WGS) entry which is preliminary data.</text>
</comment>
<feature type="transmembrane region" description="Helical" evidence="1">
    <location>
        <begin position="48"/>
        <end position="73"/>
    </location>
</feature>
<feature type="transmembrane region" description="Helical" evidence="1">
    <location>
        <begin position="85"/>
        <end position="108"/>
    </location>
</feature>
<name>A0A0N8RNH9_9PSED</name>
<gene>
    <name evidence="2" type="ORF">ALO68_100803</name>
</gene>
<dbReference type="RefSeq" id="WP_054986064.1">
    <property type="nucleotide sequence ID" value="NZ_CP092918.1"/>
</dbReference>
<reference evidence="2 3" key="1">
    <citation type="submission" date="2015-09" db="EMBL/GenBank/DDBJ databases">
        <title>Genome announcement of multiple Pseudomonas syringae strains.</title>
        <authorList>
            <person name="Thakur S."/>
            <person name="Wang P.W."/>
            <person name="Gong Y."/>
            <person name="Weir B.S."/>
            <person name="Guttman D.S."/>
        </authorList>
    </citation>
    <scope>NUCLEOTIDE SEQUENCE [LARGE SCALE GENOMIC DNA]</scope>
    <source>
        <strain evidence="2 3">ICMP4531</strain>
    </source>
</reference>
<keyword evidence="1" id="KW-1133">Transmembrane helix</keyword>
<protein>
    <submittedName>
        <fullName evidence="2">Uncharacterized protein</fullName>
    </submittedName>
</protein>
<organism evidence="2 3">
    <name type="scientific">Pseudomonas syringae pv. helianthi</name>
    <dbReference type="NCBI Taxonomy" id="251654"/>
    <lineage>
        <taxon>Bacteria</taxon>
        <taxon>Pseudomonadati</taxon>
        <taxon>Pseudomonadota</taxon>
        <taxon>Gammaproteobacteria</taxon>
        <taxon>Pseudomonadales</taxon>
        <taxon>Pseudomonadaceae</taxon>
        <taxon>Pseudomonas</taxon>
    </lineage>
</organism>
<evidence type="ECO:0000256" key="1">
    <source>
        <dbReference type="SAM" id="Phobius"/>
    </source>
</evidence>
<feature type="transmembrane region" description="Helical" evidence="1">
    <location>
        <begin position="12"/>
        <end position="36"/>
    </location>
</feature>
<evidence type="ECO:0000313" key="3">
    <source>
        <dbReference type="Proteomes" id="UP000050557"/>
    </source>
</evidence>
<dbReference type="EMBL" id="LJQM01000118">
    <property type="protein sequence ID" value="KPX45639.1"/>
    <property type="molecule type" value="Genomic_DNA"/>
</dbReference>
<sequence length="111" mass="12276">MTTEAKNHIGHYFILTLIGLGIWLPISGIAFCIYVLRTASNLGMGGLTVVGTIFSLLCIEFVATGILLIYAYLKKPWRLSRKIRTVFFMHALAAGLTAISAFILFLIIKLQ</sequence>